<protein>
    <submittedName>
        <fullName evidence="3">KilAC domain protein</fullName>
    </submittedName>
</protein>
<sequence length="240" mass="27538">MNELLKINTTDSERITVSARDLYEFLEATERFNSWFDRMKQYGLTEGEDFNPLKSLRVQTEGNREVQREVDDYQLTIDTAKQIAMLQRNEKGTQARKYFIQVENAWNSPERVMARALEIAHKTIATLELENNKMKPKALFADAVASSKTSILIGQLAKILTQNGYQIGQNRLFEKLRNEGFLSSRKGADWNMPQQRFVEQGLFEIKESTHIDGNGVNVTTKTVKVTGKGQQYFINKFLGS</sequence>
<dbReference type="GO" id="GO:0003677">
    <property type="term" value="F:DNA binding"/>
    <property type="evidence" value="ECO:0007669"/>
    <property type="project" value="InterPro"/>
</dbReference>
<organism evidence="3">
    <name type="scientific">Siphoviridae sp. ctxzZ3</name>
    <dbReference type="NCBI Taxonomy" id="2826523"/>
    <lineage>
        <taxon>Viruses</taxon>
        <taxon>Duplodnaviria</taxon>
        <taxon>Heunggongvirae</taxon>
        <taxon>Uroviricota</taxon>
        <taxon>Caudoviricetes</taxon>
    </lineage>
</organism>
<dbReference type="Pfam" id="PF08346">
    <property type="entry name" value="AntA"/>
    <property type="match status" value="1"/>
</dbReference>
<dbReference type="EMBL" id="BK015148">
    <property type="protein sequence ID" value="DAD92913.1"/>
    <property type="molecule type" value="Genomic_DNA"/>
</dbReference>
<feature type="domain" description="AntA/AntB antirepressor" evidence="2">
    <location>
        <begin position="17"/>
        <end position="89"/>
    </location>
</feature>
<dbReference type="Pfam" id="PF03374">
    <property type="entry name" value="ANT"/>
    <property type="match status" value="1"/>
</dbReference>
<accession>A0A8S5NE54</accession>
<reference evidence="3" key="1">
    <citation type="journal article" date="2021" name="Proc. Natl. Acad. Sci. U.S.A.">
        <title>A Catalog of Tens of Thousands of Viruses from Human Metagenomes Reveals Hidden Associations with Chronic Diseases.</title>
        <authorList>
            <person name="Tisza M.J."/>
            <person name="Buck C.B."/>
        </authorList>
    </citation>
    <scope>NUCLEOTIDE SEQUENCE</scope>
    <source>
        <strain evidence="3">CtxzZ3</strain>
    </source>
</reference>
<evidence type="ECO:0000313" key="3">
    <source>
        <dbReference type="EMBL" id="DAD92913.1"/>
    </source>
</evidence>
<feature type="domain" description="Antirepressor protein C-terminal" evidence="1">
    <location>
        <begin position="129"/>
        <end position="238"/>
    </location>
</feature>
<proteinExistence type="predicted"/>
<evidence type="ECO:0000259" key="1">
    <source>
        <dbReference type="Pfam" id="PF03374"/>
    </source>
</evidence>
<evidence type="ECO:0000259" key="2">
    <source>
        <dbReference type="Pfam" id="PF08346"/>
    </source>
</evidence>
<dbReference type="InterPro" id="IPR005039">
    <property type="entry name" value="Ant_C"/>
</dbReference>
<dbReference type="InterPro" id="IPR013557">
    <property type="entry name" value="AntA/B_antirep"/>
</dbReference>
<name>A0A8S5NE54_9CAUD</name>